<dbReference type="GO" id="GO:0003723">
    <property type="term" value="F:RNA binding"/>
    <property type="evidence" value="ECO:0007669"/>
    <property type="project" value="UniProtKB-KW"/>
</dbReference>
<proteinExistence type="inferred from homology"/>
<dbReference type="Pfam" id="PF00849">
    <property type="entry name" value="PseudoU_synth_2"/>
    <property type="match status" value="1"/>
</dbReference>
<evidence type="ECO:0000256" key="5">
    <source>
        <dbReference type="PROSITE-ProRule" id="PRU00182"/>
    </source>
</evidence>
<dbReference type="InterPro" id="IPR006224">
    <property type="entry name" value="PsdUridine_synth_RluA-like_CS"/>
</dbReference>
<dbReference type="EC" id="5.4.99.-" evidence="6"/>
<keyword evidence="5" id="KW-0694">RNA-binding</keyword>
<dbReference type="InterPro" id="IPR050188">
    <property type="entry name" value="RluA_PseudoU_synthase"/>
</dbReference>
<dbReference type="PROSITE" id="PS50889">
    <property type="entry name" value="S4"/>
    <property type="match status" value="1"/>
</dbReference>
<dbReference type="InterPro" id="IPR006145">
    <property type="entry name" value="PsdUridine_synth_RsuA/RluA"/>
</dbReference>
<reference evidence="9" key="1">
    <citation type="submission" date="2019-05" db="EMBL/GenBank/DDBJ databases">
        <title>Complete genome sequencing of Dialister sp. strain 5BBH33.</title>
        <authorList>
            <person name="Sakamoto M."/>
            <person name="Murakami T."/>
            <person name="Mori H."/>
        </authorList>
    </citation>
    <scope>NUCLEOTIDE SEQUENCE [LARGE SCALE GENOMIC DNA]</scope>
    <source>
        <strain evidence="9">5BBH33</strain>
    </source>
</reference>
<dbReference type="PROSITE" id="PS01129">
    <property type="entry name" value="PSI_RLU"/>
    <property type="match status" value="1"/>
</dbReference>
<dbReference type="CDD" id="cd02869">
    <property type="entry name" value="PseudoU_synth_RluA_like"/>
    <property type="match status" value="1"/>
</dbReference>
<dbReference type="PANTHER" id="PTHR21600">
    <property type="entry name" value="MITOCHONDRIAL RNA PSEUDOURIDINE SYNTHASE"/>
    <property type="match status" value="1"/>
</dbReference>
<dbReference type="SUPFAM" id="SSF55120">
    <property type="entry name" value="Pseudouridine synthase"/>
    <property type="match status" value="1"/>
</dbReference>
<dbReference type="InterPro" id="IPR020103">
    <property type="entry name" value="PsdUridine_synth_cat_dom_sf"/>
</dbReference>
<dbReference type="SUPFAM" id="SSF55174">
    <property type="entry name" value="Alpha-L RNA-binding motif"/>
    <property type="match status" value="1"/>
</dbReference>
<dbReference type="CDD" id="cd00165">
    <property type="entry name" value="S4"/>
    <property type="match status" value="1"/>
</dbReference>
<dbReference type="GO" id="GO:0000455">
    <property type="term" value="P:enzyme-directed rRNA pseudouridine synthesis"/>
    <property type="evidence" value="ECO:0007669"/>
    <property type="project" value="TreeGrafter"/>
</dbReference>
<evidence type="ECO:0000313" key="8">
    <source>
        <dbReference type="EMBL" id="BBK25292.1"/>
    </source>
</evidence>
<dbReference type="NCBIfam" id="TIGR00005">
    <property type="entry name" value="rluA_subfam"/>
    <property type="match status" value="1"/>
</dbReference>
<evidence type="ECO:0000256" key="3">
    <source>
        <dbReference type="ARBA" id="ARBA00023235"/>
    </source>
</evidence>
<organism evidence="8 9">
    <name type="scientific">Dialister hominis</name>
    <dbReference type="NCBI Taxonomy" id="2582419"/>
    <lineage>
        <taxon>Bacteria</taxon>
        <taxon>Bacillati</taxon>
        <taxon>Bacillota</taxon>
        <taxon>Negativicutes</taxon>
        <taxon>Veillonellales</taxon>
        <taxon>Veillonellaceae</taxon>
        <taxon>Dialister</taxon>
    </lineage>
</organism>
<keyword evidence="9" id="KW-1185">Reference proteome</keyword>
<sequence>MGKNVYTVSESENGLRLDNFLKDRSGLSRAEVQKWIKEGGAILSPDKMIRPNYHVRTGDEIFFTWEEKKELEIIPQDIPIDILYEDDDMMVINKARGMVIHPGSGNPDHTLVNALLYHCGPKLFEACEDPLRPGIVHRLDKDTSGVMVVAKSARAFPVLKEEIATHEAQRIYVALVHGQMEGNAGVIRFPLGRSTKDRMKWDVRPKTGKPAVTHFRVLEFMPHYSWIECRLETGRTHQIRVHMAHIGHPVVNDPLYGWKKDAFPIEGQALHSRFLDLHHPVTGEAMHFEAPVPEDMLRCLEIAGKDEL</sequence>
<evidence type="ECO:0000259" key="7">
    <source>
        <dbReference type="SMART" id="SM00363"/>
    </source>
</evidence>
<dbReference type="PANTHER" id="PTHR21600:SF44">
    <property type="entry name" value="RIBOSOMAL LARGE SUBUNIT PSEUDOURIDINE SYNTHASE D"/>
    <property type="match status" value="1"/>
</dbReference>
<dbReference type="KEGG" id="dho:Dia5BBH33_12270"/>
<dbReference type="EMBL" id="AP019697">
    <property type="protein sequence ID" value="BBK25292.1"/>
    <property type="molecule type" value="Genomic_DNA"/>
</dbReference>
<comment type="catalytic activity">
    <reaction evidence="1 6">
        <text>a uridine in RNA = a pseudouridine in RNA</text>
        <dbReference type="Rhea" id="RHEA:48348"/>
        <dbReference type="Rhea" id="RHEA-COMP:12068"/>
        <dbReference type="Rhea" id="RHEA-COMP:12069"/>
        <dbReference type="ChEBI" id="CHEBI:65314"/>
        <dbReference type="ChEBI" id="CHEBI:65315"/>
    </reaction>
</comment>
<dbReference type="SMART" id="SM00363">
    <property type="entry name" value="S4"/>
    <property type="match status" value="1"/>
</dbReference>
<evidence type="ECO:0000256" key="6">
    <source>
        <dbReference type="RuleBase" id="RU362028"/>
    </source>
</evidence>
<evidence type="ECO:0000313" key="9">
    <source>
        <dbReference type="Proteomes" id="UP000320585"/>
    </source>
</evidence>
<dbReference type="GeneID" id="92716453"/>
<dbReference type="Gene3D" id="3.10.290.10">
    <property type="entry name" value="RNA-binding S4 domain"/>
    <property type="match status" value="1"/>
</dbReference>
<accession>A0A8D4UUQ1</accession>
<evidence type="ECO:0000256" key="4">
    <source>
        <dbReference type="PIRSR" id="PIRSR606225-1"/>
    </source>
</evidence>
<dbReference type="Proteomes" id="UP000320585">
    <property type="component" value="Chromosome"/>
</dbReference>
<gene>
    <name evidence="8" type="primary">rluD1</name>
    <name evidence="8" type="ORF">Dia5BBH33_12270</name>
</gene>
<dbReference type="InterPro" id="IPR036986">
    <property type="entry name" value="S4_RNA-bd_sf"/>
</dbReference>
<feature type="domain" description="RNA-binding S4" evidence="7">
    <location>
        <begin position="15"/>
        <end position="79"/>
    </location>
</feature>
<protein>
    <recommendedName>
        <fullName evidence="6">Pseudouridine synthase</fullName>
        <ecNumber evidence="6">5.4.99.-</ecNumber>
    </recommendedName>
</protein>
<keyword evidence="3 6" id="KW-0413">Isomerase</keyword>
<dbReference type="InterPro" id="IPR002942">
    <property type="entry name" value="S4_RNA-bd"/>
</dbReference>
<evidence type="ECO:0000256" key="1">
    <source>
        <dbReference type="ARBA" id="ARBA00000073"/>
    </source>
</evidence>
<dbReference type="InterPro" id="IPR006225">
    <property type="entry name" value="PsdUridine_synth_RluC/D"/>
</dbReference>
<dbReference type="GO" id="GO:0120159">
    <property type="term" value="F:rRNA pseudouridine synthase activity"/>
    <property type="evidence" value="ECO:0007669"/>
    <property type="project" value="UniProtKB-ARBA"/>
</dbReference>
<dbReference type="Gene3D" id="3.30.2350.10">
    <property type="entry name" value="Pseudouridine synthase"/>
    <property type="match status" value="1"/>
</dbReference>
<name>A0A8D4UUQ1_9FIRM</name>
<evidence type="ECO:0000256" key="2">
    <source>
        <dbReference type="ARBA" id="ARBA00010876"/>
    </source>
</evidence>
<dbReference type="OrthoDB" id="9807829at2"/>
<comment type="function">
    <text evidence="6">Responsible for synthesis of pseudouridine from uracil.</text>
</comment>
<feature type="active site" evidence="4">
    <location>
        <position position="140"/>
    </location>
</feature>
<comment type="similarity">
    <text evidence="2 6">Belongs to the pseudouridine synthase RluA family.</text>
</comment>
<dbReference type="RefSeq" id="WP_143332587.1">
    <property type="nucleotide sequence ID" value="NZ_AP019697.1"/>
</dbReference>
<dbReference type="AlphaFoldDB" id="A0A8D4UUQ1"/>